<proteinExistence type="predicted"/>
<evidence type="ECO:0000313" key="1">
    <source>
        <dbReference type="EMBL" id="RYR56613.1"/>
    </source>
</evidence>
<sequence>MAILLRISDKDNHTCGLGFSDLVSQIGSMSFDSTGLHWR</sequence>
<evidence type="ECO:0000313" key="2">
    <source>
        <dbReference type="Proteomes" id="UP000289738"/>
    </source>
</evidence>
<reference evidence="1 2" key="1">
    <citation type="submission" date="2019-01" db="EMBL/GenBank/DDBJ databases">
        <title>Sequencing of cultivated peanut Arachis hypogaea provides insights into genome evolution and oil improvement.</title>
        <authorList>
            <person name="Chen X."/>
        </authorList>
    </citation>
    <scope>NUCLEOTIDE SEQUENCE [LARGE SCALE GENOMIC DNA]</scope>
    <source>
        <strain evidence="2">cv. Fuhuasheng</strain>
        <tissue evidence="1">Leaves</tissue>
    </source>
</reference>
<accession>A0A445D057</accession>
<protein>
    <submittedName>
        <fullName evidence="1">Uncharacterized protein</fullName>
    </submittedName>
</protein>
<dbReference type="AlphaFoldDB" id="A0A445D057"/>
<comment type="caution">
    <text evidence="1">The sequence shown here is derived from an EMBL/GenBank/DDBJ whole genome shotgun (WGS) entry which is preliminary data.</text>
</comment>
<keyword evidence="2" id="KW-1185">Reference proteome</keyword>
<organism evidence="1 2">
    <name type="scientific">Arachis hypogaea</name>
    <name type="common">Peanut</name>
    <dbReference type="NCBI Taxonomy" id="3818"/>
    <lineage>
        <taxon>Eukaryota</taxon>
        <taxon>Viridiplantae</taxon>
        <taxon>Streptophyta</taxon>
        <taxon>Embryophyta</taxon>
        <taxon>Tracheophyta</taxon>
        <taxon>Spermatophyta</taxon>
        <taxon>Magnoliopsida</taxon>
        <taxon>eudicotyledons</taxon>
        <taxon>Gunneridae</taxon>
        <taxon>Pentapetalae</taxon>
        <taxon>rosids</taxon>
        <taxon>fabids</taxon>
        <taxon>Fabales</taxon>
        <taxon>Fabaceae</taxon>
        <taxon>Papilionoideae</taxon>
        <taxon>50 kb inversion clade</taxon>
        <taxon>dalbergioids sensu lato</taxon>
        <taxon>Dalbergieae</taxon>
        <taxon>Pterocarpus clade</taxon>
        <taxon>Arachis</taxon>
    </lineage>
</organism>
<name>A0A445D057_ARAHY</name>
<dbReference type="Proteomes" id="UP000289738">
    <property type="component" value="Chromosome A05"/>
</dbReference>
<gene>
    <name evidence="1" type="ORF">Ahy_A05g022306</name>
</gene>
<dbReference type="EMBL" id="SDMP01000005">
    <property type="protein sequence ID" value="RYR56613.1"/>
    <property type="molecule type" value="Genomic_DNA"/>
</dbReference>